<name>A0ABS4Y948_9ACTN</name>
<dbReference type="GeneID" id="91571510"/>
<keyword evidence="4" id="KW-1185">Reference proteome</keyword>
<evidence type="ECO:0000256" key="2">
    <source>
        <dbReference type="SAM" id="SignalP"/>
    </source>
</evidence>
<keyword evidence="2" id="KW-0732">Signal</keyword>
<feature type="region of interest" description="Disordered" evidence="1">
    <location>
        <begin position="20"/>
        <end position="67"/>
    </location>
</feature>
<gene>
    <name evidence="3" type="ORF">JO379_004649</name>
</gene>
<reference evidence="3 4" key="1">
    <citation type="submission" date="2021-03" db="EMBL/GenBank/DDBJ databases">
        <title>Sequencing the genomes of 1000 actinobacteria strains.</title>
        <authorList>
            <person name="Klenk H.-P."/>
        </authorList>
    </citation>
    <scope>NUCLEOTIDE SEQUENCE [LARGE SCALE GENOMIC DNA]</scope>
    <source>
        <strain evidence="3 4">DSM 41480</strain>
    </source>
</reference>
<feature type="chain" id="PRO_5047526833" evidence="2">
    <location>
        <begin position="25"/>
        <end position="67"/>
    </location>
</feature>
<feature type="compositionally biased region" description="Low complexity" evidence="1">
    <location>
        <begin position="20"/>
        <end position="42"/>
    </location>
</feature>
<accession>A0ABS4Y948</accession>
<feature type="signal peptide" evidence="2">
    <location>
        <begin position="1"/>
        <end position="24"/>
    </location>
</feature>
<organism evidence="3 4">
    <name type="scientific">Streptomyces syringium</name>
    <dbReference type="NCBI Taxonomy" id="76729"/>
    <lineage>
        <taxon>Bacteria</taxon>
        <taxon>Bacillati</taxon>
        <taxon>Actinomycetota</taxon>
        <taxon>Actinomycetes</taxon>
        <taxon>Kitasatosporales</taxon>
        <taxon>Streptomycetaceae</taxon>
        <taxon>Streptomyces</taxon>
    </lineage>
</organism>
<evidence type="ECO:0000313" key="4">
    <source>
        <dbReference type="Proteomes" id="UP001519291"/>
    </source>
</evidence>
<dbReference type="Proteomes" id="UP001519291">
    <property type="component" value="Unassembled WGS sequence"/>
</dbReference>
<sequence length="67" mass="6585">MKRIALVAAPVVAALFALASPAQADTAPTTPTTPGATAGETPRVIVLPTTTTRPGGGNKPTDSSWGG</sequence>
<comment type="caution">
    <text evidence="3">The sequence shown here is derived from an EMBL/GenBank/DDBJ whole genome shotgun (WGS) entry which is preliminary data.</text>
</comment>
<evidence type="ECO:0000256" key="1">
    <source>
        <dbReference type="SAM" id="MobiDB-lite"/>
    </source>
</evidence>
<proteinExistence type="predicted"/>
<dbReference type="RefSeq" id="WP_130879920.1">
    <property type="nucleotide sequence ID" value="NZ_JAGIOH010000001.1"/>
</dbReference>
<protein>
    <submittedName>
        <fullName evidence="3">Uncharacterized protein</fullName>
    </submittedName>
</protein>
<evidence type="ECO:0000313" key="3">
    <source>
        <dbReference type="EMBL" id="MBP2405180.1"/>
    </source>
</evidence>
<dbReference type="EMBL" id="JAGIOH010000001">
    <property type="protein sequence ID" value="MBP2405180.1"/>
    <property type="molecule type" value="Genomic_DNA"/>
</dbReference>